<protein>
    <submittedName>
        <fullName evidence="2">Uncharacterized protein</fullName>
    </submittedName>
</protein>
<dbReference type="AlphaFoldDB" id="A0A6J4H342"/>
<organism evidence="2">
    <name type="scientific">uncultured Blastococcus sp</name>
    <dbReference type="NCBI Taxonomy" id="217144"/>
    <lineage>
        <taxon>Bacteria</taxon>
        <taxon>Bacillati</taxon>
        <taxon>Actinomycetota</taxon>
        <taxon>Actinomycetes</taxon>
        <taxon>Geodermatophilales</taxon>
        <taxon>Geodermatophilaceae</taxon>
        <taxon>Blastococcus</taxon>
        <taxon>environmental samples</taxon>
    </lineage>
</organism>
<evidence type="ECO:0000256" key="1">
    <source>
        <dbReference type="SAM" id="MobiDB-lite"/>
    </source>
</evidence>
<feature type="non-terminal residue" evidence="2">
    <location>
        <position position="1"/>
    </location>
</feature>
<reference evidence="2" key="1">
    <citation type="submission" date="2020-02" db="EMBL/GenBank/DDBJ databases">
        <authorList>
            <person name="Meier V. D."/>
        </authorList>
    </citation>
    <scope>NUCLEOTIDE SEQUENCE</scope>
    <source>
        <strain evidence="2">AVDCRST_MAG57</strain>
    </source>
</reference>
<dbReference type="EMBL" id="CADCTI010000011">
    <property type="protein sequence ID" value="CAA9211798.1"/>
    <property type="molecule type" value="Genomic_DNA"/>
</dbReference>
<feature type="non-terminal residue" evidence="2">
    <location>
        <position position="97"/>
    </location>
</feature>
<feature type="compositionally biased region" description="Basic residues" evidence="1">
    <location>
        <begin position="1"/>
        <end position="10"/>
    </location>
</feature>
<sequence length="97" mass="9915">VRHRCTRAARRAGLPSRRGRSWHRAGSARVQDGAAARTPSSPAHIRVTSRAVRPGPGCSGHGSDAASCAGRPAPPRSSPRSAAAGTARSSASADVRL</sequence>
<evidence type="ECO:0000313" key="2">
    <source>
        <dbReference type="EMBL" id="CAA9211798.1"/>
    </source>
</evidence>
<feature type="region of interest" description="Disordered" evidence="1">
    <location>
        <begin position="1"/>
        <end position="97"/>
    </location>
</feature>
<proteinExistence type="predicted"/>
<accession>A0A6J4H342</accession>
<gene>
    <name evidence="2" type="ORF">AVDCRST_MAG57-122</name>
</gene>
<name>A0A6J4H342_9ACTN</name>
<feature type="compositionally biased region" description="Low complexity" evidence="1">
    <location>
        <begin position="78"/>
        <end position="97"/>
    </location>
</feature>